<dbReference type="EMBL" id="LWDV01000009">
    <property type="protein sequence ID" value="OCL26147.1"/>
    <property type="molecule type" value="Genomic_DNA"/>
</dbReference>
<dbReference type="Gene3D" id="3.40.50.1240">
    <property type="entry name" value="Phosphoglycerate mutase-like"/>
    <property type="match status" value="1"/>
</dbReference>
<dbReference type="InterPro" id="IPR029033">
    <property type="entry name" value="His_PPase_superfam"/>
</dbReference>
<reference evidence="4 5" key="2">
    <citation type="submission" date="2016-08" db="EMBL/GenBank/DDBJ databases">
        <title>Orenia metallireducens sp. nov. strain Z6, a Novel Metal-reducing Firmicute from the Deep Subsurface.</title>
        <authorList>
            <person name="Maxim B.I."/>
            <person name="Kenneth K."/>
            <person name="Flynn T.M."/>
            <person name="Oloughlin E.J."/>
            <person name="Locke R.A."/>
            <person name="Weber J.R."/>
            <person name="Egan S.M."/>
            <person name="Mackie R.I."/>
            <person name="Cann I.K."/>
        </authorList>
    </citation>
    <scope>NUCLEOTIDE SEQUENCE [LARGE SCALE GENOMIC DNA]</scope>
    <source>
        <strain evidence="4 5">Z6</strain>
    </source>
</reference>
<dbReference type="PROSITE" id="PS00175">
    <property type="entry name" value="PG_MUTASE"/>
    <property type="match status" value="1"/>
</dbReference>
<dbReference type="InterPro" id="IPR001345">
    <property type="entry name" value="PG/BPGM_mutase_AS"/>
</dbReference>
<dbReference type="GO" id="GO:0043755">
    <property type="term" value="F:alpha-ribazole phosphatase activity"/>
    <property type="evidence" value="ECO:0007669"/>
    <property type="project" value="UniProtKB-UniRule"/>
</dbReference>
<dbReference type="Pfam" id="PF00300">
    <property type="entry name" value="His_Phos_1"/>
    <property type="match status" value="1"/>
</dbReference>
<proteinExistence type="predicted"/>
<dbReference type="InterPro" id="IPR017578">
    <property type="entry name" value="Ribazole_CobC"/>
</dbReference>
<dbReference type="Proteomes" id="UP000093514">
    <property type="component" value="Unassembled WGS sequence"/>
</dbReference>
<dbReference type="CDD" id="cd07067">
    <property type="entry name" value="HP_PGM_like"/>
    <property type="match status" value="1"/>
</dbReference>
<evidence type="ECO:0000313" key="4">
    <source>
        <dbReference type="EMBL" id="OCL26147.1"/>
    </source>
</evidence>
<dbReference type="GO" id="GO:0009236">
    <property type="term" value="P:cobalamin biosynthetic process"/>
    <property type="evidence" value="ECO:0007669"/>
    <property type="project" value="UniProtKB-UniRule"/>
</dbReference>
<evidence type="ECO:0000313" key="5">
    <source>
        <dbReference type="Proteomes" id="UP000093514"/>
    </source>
</evidence>
<dbReference type="InterPro" id="IPR013078">
    <property type="entry name" value="His_Pase_superF_clade-1"/>
</dbReference>
<sequence>MGTKIILVRHGETEWNRQLRFQGSQDISLNDKGIEQAEKLAQRLSYEEIDVVYASDLGRAYQTAKAVAKEHNLEVHKLSELQEINFGQWEGLTYNQIQEEYQAEWVMWEENPALNGAPEGESLKDVQERSVKGLEEILSGHSGNTILIVSHGGVIKVLISTLFGIPLAKAWQLMQSNTAVNIINYYEENKVTLELFNCIRHLEEK</sequence>
<comment type="caution">
    <text evidence="4">The sequence shown here is derived from an EMBL/GenBank/DDBJ whole genome shotgun (WGS) entry which is preliminary data.</text>
</comment>
<feature type="binding site" evidence="3">
    <location>
        <position position="59"/>
    </location>
    <ligand>
        <name>substrate</name>
    </ligand>
</feature>
<feature type="binding site" evidence="3">
    <location>
        <begin position="9"/>
        <end position="16"/>
    </location>
    <ligand>
        <name>substrate</name>
    </ligand>
</feature>
<evidence type="ECO:0000256" key="1">
    <source>
        <dbReference type="NCBIfam" id="TIGR03162"/>
    </source>
</evidence>
<dbReference type="EC" id="3.1.3.73" evidence="1"/>
<feature type="active site" description="Proton donor/acceptor" evidence="2">
    <location>
        <position position="83"/>
    </location>
</feature>
<protein>
    <recommendedName>
        <fullName evidence="1">Alpha-ribazole phosphatase</fullName>
        <ecNumber evidence="1">3.1.3.73</ecNumber>
    </recommendedName>
</protein>
<dbReference type="RefSeq" id="WP_068717673.1">
    <property type="nucleotide sequence ID" value="NZ_LWDV01000009.1"/>
</dbReference>
<dbReference type="NCBIfam" id="TIGR03162">
    <property type="entry name" value="ribazole_cobC"/>
    <property type="match status" value="1"/>
</dbReference>
<reference evidence="5" key="1">
    <citation type="submission" date="2016-07" db="EMBL/GenBank/DDBJ databases">
        <authorList>
            <person name="Florea S."/>
            <person name="Webb J.S."/>
            <person name="Jaromczyk J."/>
            <person name="Schardl C.L."/>
        </authorList>
    </citation>
    <scope>NUCLEOTIDE SEQUENCE [LARGE SCALE GENOMIC DNA]</scope>
    <source>
        <strain evidence="5">Z6</strain>
    </source>
</reference>
<dbReference type="PANTHER" id="PTHR48100">
    <property type="entry name" value="BROAD-SPECIFICITY PHOSPHATASE YOR283W-RELATED"/>
    <property type="match status" value="1"/>
</dbReference>
<dbReference type="AlphaFoldDB" id="A0A1C0A7D0"/>
<gene>
    <name evidence="4" type="ORF">U472_09020</name>
</gene>
<keyword evidence="5" id="KW-1185">Reference proteome</keyword>
<dbReference type="InterPro" id="IPR050275">
    <property type="entry name" value="PGM_Phosphatase"/>
</dbReference>
<organism evidence="4 5">
    <name type="scientific">Orenia metallireducens</name>
    <dbReference type="NCBI Taxonomy" id="1413210"/>
    <lineage>
        <taxon>Bacteria</taxon>
        <taxon>Bacillati</taxon>
        <taxon>Bacillota</taxon>
        <taxon>Clostridia</taxon>
        <taxon>Halanaerobiales</taxon>
        <taxon>Halobacteroidaceae</taxon>
        <taxon>Orenia</taxon>
    </lineage>
</organism>
<evidence type="ECO:0000256" key="3">
    <source>
        <dbReference type="PIRSR" id="PIRSR613078-2"/>
    </source>
</evidence>
<name>A0A1C0A7D0_9FIRM</name>
<dbReference type="SUPFAM" id="SSF53254">
    <property type="entry name" value="Phosphoglycerate mutase-like"/>
    <property type="match status" value="1"/>
</dbReference>
<accession>A0A1C0A7D0</accession>
<evidence type="ECO:0000256" key="2">
    <source>
        <dbReference type="PIRSR" id="PIRSR613078-1"/>
    </source>
</evidence>
<dbReference type="OrthoDB" id="9781415at2"/>
<feature type="active site" description="Tele-phosphohistidine intermediate" evidence="2">
    <location>
        <position position="10"/>
    </location>
</feature>
<dbReference type="SMART" id="SM00855">
    <property type="entry name" value="PGAM"/>
    <property type="match status" value="1"/>
</dbReference>